<accession>A0A1D1VJ23</accession>
<feature type="signal peptide" evidence="1">
    <location>
        <begin position="1"/>
        <end position="17"/>
    </location>
</feature>
<comment type="caution">
    <text evidence="2">The sequence shown here is derived from an EMBL/GenBank/DDBJ whole genome shotgun (WGS) entry which is preliminary data.</text>
</comment>
<keyword evidence="1" id="KW-0732">Signal</keyword>
<gene>
    <name evidence="2" type="primary">RvY_12288-1</name>
    <name evidence="2" type="synonym">RvY_12288.1</name>
    <name evidence="2" type="ORF">RvY_12288</name>
</gene>
<sequence length="298" mass="31087">MHFLSFSVVLTLTCVYGSRPENDLPLARKIRQTFGNTAGPNLVQVLSRLPIGNTQEISSCFQLNGQLAPAESQCSFVPNLWDSAGKVVSCRLLCSGNTDQFAGVLPSQSLANILPADALYLQNGQFQILGQNDLNIFSGVESFFLIPNPTTTSGSPLTTTATTSPALGSTTTTTTVANTVTVPQPAAVPQRAVAVVESQLQGCYNSTPSGPAAGCTFNPDGCASCCRPASCQFSPDLKQLADCFADPRQGLSDGASFDNGGTASPLTCTRLPRPFQPGTVLPEQGLVVIAGPPTPTSR</sequence>
<evidence type="ECO:0008006" key="4">
    <source>
        <dbReference type="Google" id="ProtNLM"/>
    </source>
</evidence>
<evidence type="ECO:0000313" key="3">
    <source>
        <dbReference type="Proteomes" id="UP000186922"/>
    </source>
</evidence>
<feature type="chain" id="PRO_5008898481" description="Tectonic domain-containing protein" evidence="1">
    <location>
        <begin position="18"/>
        <end position="298"/>
    </location>
</feature>
<proteinExistence type="predicted"/>
<protein>
    <recommendedName>
        <fullName evidence="4">Tectonic domain-containing protein</fullName>
    </recommendedName>
</protein>
<dbReference type="Proteomes" id="UP000186922">
    <property type="component" value="Unassembled WGS sequence"/>
</dbReference>
<evidence type="ECO:0000256" key="1">
    <source>
        <dbReference type="SAM" id="SignalP"/>
    </source>
</evidence>
<reference evidence="2 3" key="1">
    <citation type="journal article" date="2016" name="Nat. Commun.">
        <title>Extremotolerant tardigrade genome and improved radiotolerance of human cultured cells by tardigrade-unique protein.</title>
        <authorList>
            <person name="Hashimoto T."/>
            <person name="Horikawa D.D."/>
            <person name="Saito Y."/>
            <person name="Kuwahara H."/>
            <person name="Kozuka-Hata H."/>
            <person name="Shin-I T."/>
            <person name="Minakuchi Y."/>
            <person name="Ohishi K."/>
            <person name="Motoyama A."/>
            <person name="Aizu T."/>
            <person name="Enomoto A."/>
            <person name="Kondo K."/>
            <person name="Tanaka S."/>
            <person name="Hara Y."/>
            <person name="Koshikawa S."/>
            <person name="Sagara H."/>
            <person name="Miura T."/>
            <person name="Yokobori S."/>
            <person name="Miyagawa K."/>
            <person name="Suzuki Y."/>
            <person name="Kubo T."/>
            <person name="Oyama M."/>
            <person name="Kohara Y."/>
            <person name="Fujiyama A."/>
            <person name="Arakawa K."/>
            <person name="Katayama T."/>
            <person name="Toyoda A."/>
            <person name="Kunieda T."/>
        </authorList>
    </citation>
    <scope>NUCLEOTIDE SEQUENCE [LARGE SCALE GENOMIC DNA]</scope>
    <source>
        <strain evidence="2 3">YOKOZUNA-1</strain>
    </source>
</reference>
<dbReference type="AlphaFoldDB" id="A0A1D1VJ23"/>
<dbReference type="EMBL" id="BDGG01000007">
    <property type="protein sequence ID" value="GAV01600.1"/>
    <property type="molecule type" value="Genomic_DNA"/>
</dbReference>
<keyword evidence="3" id="KW-1185">Reference proteome</keyword>
<name>A0A1D1VJ23_RAMVA</name>
<organism evidence="2 3">
    <name type="scientific">Ramazzottius varieornatus</name>
    <name type="common">Water bear</name>
    <name type="synonym">Tardigrade</name>
    <dbReference type="NCBI Taxonomy" id="947166"/>
    <lineage>
        <taxon>Eukaryota</taxon>
        <taxon>Metazoa</taxon>
        <taxon>Ecdysozoa</taxon>
        <taxon>Tardigrada</taxon>
        <taxon>Eutardigrada</taxon>
        <taxon>Parachela</taxon>
        <taxon>Hypsibioidea</taxon>
        <taxon>Ramazzottiidae</taxon>
        <taxon>Ramazzottius</taxon>
    </lineage>
</organism>
<evidence type="ECO:0000313" key="2">
    <source>
        <dbReference type="EMBL" id="GAV01600.1"/>
    </source>
</evidence>